<evidence type="ECO:0000256" key="1">
    <source>
        <dbReference type="SAM" id="MobiDB-lite"/>
    </source>
</evidence>
<sequence>MRQQPHLEYHLLKRDKSHDHRQTQTERLVLDSGFMMLTRTCPLVVLPLRTSPLVVLHYKPPRS</sequence>
<keyword evidence="3" id="KW-1185">Reference proteome</keyword>
<feature type="region of interest" description="Disordered" evidence="1">
    <location>
        <begin position="1"/>
        <end position="23"/>
    </location>
</feature>
<dbReference type="Proteomes" id="UP000501690">
    <property type="component" value="Linkage Group LG7"/>
</dbReference>
<name>A0A4D6MH45_VIGUN</name>
<evidence type="ECO:0000313" key="2">
    <source>
        <dbReference type="EMBL" id="QCD99578.1"/>
    </source>
</evidence>
<reference evidence="2 3" key="1">
    <citation type="submission" date="2019-04" db="EMBL/GenBank/DDBJ databases">
        <title>An improved genome assembly and genetic linkage map for asparagus bean, Vigna unguiculata ssp. sesquipedialis.</title>
        <authorList>
            <person name="Xia Q."/>
            <person name="Zhang R."/>
            <person name="Dong Y."/>
        </authorList>
    </citation>
    <scope>NUCLEOTIDE SEQUENCE [LARGE SCALE GENOMIC DNA]</scope>
    <source>
        <tissue evidence="2">Leaf</tissue>
    </source>
</reference>
<gene>
    <name evidence="2" type="ORF">DEO72_LG7g861</name>
</gene>
<dbReference type="EMBL" id="CP039351">
    <property type="protein sequence ID" value="QCD99578.1"/>
    <property type="molecule type" value="Genomic_DNA"/>
</dbReference>
<proteinExistence type="predicted"/>
<accession>A0A4D6MH45</accession>
<protein>
    <submittedName>
        <fullName evidence="2">Uncharacterized protein</fullName>
    </submittedName>
</protein>
<dbReference type="AlphaFoldDB" id="A0A4D6MH45"/>
<organism evidence="2 3">
    <name type="scientific">Vigna unguiculata</name>
    <name type="common">Cowpea</name>
    <dbReference type="NCBI Taxonomy" id="3917"/>
    <lineage>
        <taxon>Eukaryota</taxon>
        <taxon>Viridiplantae</taxon>
        <taxon>Streptophyta</taxon>
        <taxon>Embryophyta</taxon>
        <taxon>Tracheophyta</taxon>
        <taxon>Spermatophyta</taxon>
        <taxon>Magnoliopsida</taxon>
        <taxon>eudicotyledons</taxon>
        <taxon>Gunneridae</taxon>
        <taxon>Pentapetalae</taxon>
        <taxon>rosids</taxon>
        <taxon>fabids</taxon>
        <taxon>Fabales</taxon>
        <taxon>Fabaceae</taxon>
        <taxon>Papilionoideae</taxon>
        <taxon>50 kb inversion clade</taxon>
        <taxon>NPAAA clade</taxon>
        <taxon>indigoferoid/millettioid clade</taxon>
        <taxon>Phaseoleae</taxon>
        <taxon>Vigna</taxon>
    </lineage>
</organism>
<evidence type="ECO:0000313" key="3">
    <source>
        <dbReference type="Proteomes" id="UP000501690"/>
    </source>
</evidence>